<dbReference type="Pfam" id="PF14348">
    <property type="entry name" value="DtrJ-like"/>
    <property type="match status" value="1"/>
</dbReference>
<dbReference type="InterPro" id="IPR022266">
    <property type="entry name" value="DtrJ-like"/>
</dbReference>
<dbReference type="EMBL" id="AY641981">
    <property type="protein sequence ID" value="AAT47193.1"/>
    <property type="molecule type" value="Genomic_DNA"/>
</dbReference>
<protein>
    <submittedName>
        <fullName evidence="2">Hypothetical transmembrane protein</fullName>
    </submittedName>
</protein>
<feature type="transmembrane region" description="Helical" evidence="1">
    <location>
        <begin position="240"/>
        <end position="259"/>
    </location>
</feature>
<name>Q6GUD3_EDWIC</name>
<dbReference type="NCBIfam" id="TIGR03747">
    <property type="entry name" value="conj_TIGR03747"/>
    <property type="match status" value="1"/>
</dbReference>
<keyword evidence="1" id="KW-0472">Membrane</keyword>
<reference evidence="2" key="1">
    <citation type="submission" date="2004-05" db="EMBL/GenBank/DDBJ databases">
        <title>Identification of Virulence Factors Involved in the Pathogenesis of Edwardsiella ictaluri Using Signature Tagged Mutagenesis.</title>
        <authorList>
            <person name="Thune R.L."/>
            <person name="Fernandez D.H."/>
            <person name="Benoit J.L."/>
            <person name="Kelly-Smith M."/>
            <person name="Rogge M.L."/>
            <person name="Booth N.J."/>
            <person name="Bologna R.A."/>
        </authorList>
    </citation>
    <scope>NUCLEOTIDE SEQUENCE</scope>
</reference>
<evidence type="ECO:0000256" key="1">
    <source>
        <dbReference type="SAM" id="Phobius"/>
    </source>
</evidence>
<proteinExistence type="predicted"/>
<keyword evidence="1 2" id="KW-0812">Transmembrane</keyword>
<feature type="transmembrane region" description="Helical" evidence="1">
    <location>
        <begin position="32"/>
        <end position="58"/>
    </location>
</feature>
<keyword evidence="1" id="KW-1133">Transmembrane helix</keyword>
<dbReference type="AlphaFoldDB" id="Q6GUD3"/>
<accession>Q6GUD3</accession>
<organism evidence="2">
    <name type="scientific">Edwardsiella ictaluri</name>
    <dbReference type="NCBI Taxonomy" id="67780"/>
    <lineage>
        <taxon>Bacteria</taxon>
        <taxon>Pseudomonadati</taxon>
        <taxon>Pseudomonadota</taxon>
        <taxon>Gammaproteobacteria</taxon>
        <taxon>Enterobacterales</taxon>
        <taxon>Hafniaceae</taxon>
        <taxon>Edwardsiella</taxon>
    </lineage>
</organism>
<evidence type="ECO:0000313" key="2">
    <source>
        <dbReference type="EMBL" id="AAT47193.1"/>
    </source>
</evidence>
<sequence length="263" mass="29584">MMRRASCLQEVCVAELQRNGPPQPRPEKPHDLLYNVFWGWPWALIGMLLGSLMLSLLIEYTGIAFFWPEAGAAHSEAVMNTELGWLSTEFTRSLLLSEPSVTVSRWVTTAYQWLFVDSGFTGWIKQHVLQTGSGNELTRNLSSWSGWLAGYLHEYLTATVWICVITLVRVTILVLSVPLFLMVVLVALVEGLGRRDLRRYGAGYESSFVYHHAKKRVKPAIVVPIILYLSWPTAVYPNLLLLPAAILLGVAITVTMASFKKYL</sequence>
<feature type="transmembrane region" description="Helical" evidence="1">
    <location>
        <begin position="217"/>
        <end position="234"/>
    </location>
</feature>
<feature type="transmembrane region" description="Helical" evidence="1">
    <location>
        <begin position="158"/>
        <end position="189"/>
    </location>
</feature>